<name>A0A1J5P9P7_9ZZZZ</name>
<dbReference type="InterPro" id="IPR024425">
    <property type="entry name" value="LiaF-like_C"/>
</dbReference>
<reference evidence="2" key="1">
    <citation type="submission" date="2016-10" db="EMBL/GenBank/DDBJ databases">
        <title>Sequence of Gallionella enrichment culture.</title>
        <authorList>
            <person name="Poehlein A."/>
            <person name="Muehling M."/>
            <person name="Daniel R."/>
        </authorList>
    </citation>
    <scope>NUCLEOTIDE SEQUENCE</scope>
</reference>
<organism evidence="2">
    <name type="scientific">mine drainage metagenome</name>
    <dbReference type="NCBI Taxonomy" id="410659"/>
    <lineage>
        <taxon>unclassified sequences</taxon>
        <taxon>metagenomes</taxon>
        <taxon>ecological metagenomes</taxon>
    </lineage>
</organism>
<dbReference type="Pfam" id="PF09922">
    <property type="entry name" value="LiaF-like_C"/>
    <property type="match status" value="1"/>
</dbReference>
<sequence>MINTAIPFAANPTDSIDSNTVFGEVRKIIISKDFKGGKINNVFGKTELDFTNADIHGLAVLDISETFGETIIIVPEDWRVETDQTLIMATYEDNRQAGAQNINHNKVLIITGCSIFASIKVVRRQY</sequence>
<dbReference type="EMBL" id="MLJW01008324">
    <property type="protein sequence ID" value="OIQ64212.1"/>
    <property type="molecule type" value="Genomic_DNA"/>
</dbReference>
<comment type="caution">
    <text evidence="2">The sequence shown here is derived from an EMBL/GenBank/DDBJ whole genome shotgun (WGS) entry which is preliminary data.</text>
</comment>
<protein>
    <recommendedName>
        <fullName evidence="1">Cell wall-active antibiotics response LiaF-like C-terminal domain-containing protein</fullName>
    </recommendedName>
</protein>
<feature type="domain" description="Cell wall-active antibiotics response LiaF-like C-terminal" evidence="1">
    <location>
        <begin position="34"/>
        <end position="99"/>
    </location>
</feature>
<gene>
    <name evidence="2" type="ORF">GALL_542370</name>
</gene>
<proteinExistence type="predicted"/>
<dbReference type="AlphaFoldDB" id="A0A1J5P9P7"/>
<accession>A0A1J5P9P7</accession>
<evidence type="ECO:0000313" key="2">
    <source>
        <dbReference type="EMBL" id="OIQ64212.1"/>
    </source>
</evidence>
<evidence type="ECO:0000259" key="1">
    <source>
        <dbReference type="Pfam" id="PF09922"/>
    </source>
</evidence>